<dbReference type="EMBL" id="JACIFZ010000004">
    <property type="protein sequence ID" value="MBB4223169.1"/>
    <property type="molecule type" value="Genomic_DNA"/>
</dbReference>
<dbReference type="Proteomes" id="UP000524450">
    <property type="component" value="Unassembled WGS sequence"/>
</dbReference>
<dbReference type="GO" id="GO:0016491">
    <property type="term" value="F:oxidoreductase activity"/>
    <property type="evidence" value="ECO:0007669"/>
    <property type="project" value="UniProtKB-KW"/>
</dbReference>
<organism evidence="3 4">
    <name type="scientific">Variovorax guangxiensis</name>
    <dbReference type="NCBI Taxonomy" id="1775474"/>
    <lineage>
        <taxon>Bacteria</taxon>
        <taxon>Pseudomonadati</taxon>
        <taxon>Pseudomonadota</taxon>
        <taxon>Betaproteobacteria</taxon>
        <taxon>Burkholderiales</taxon>
        <taxon>Comamonadaceae</taxon>
        <taxon>Variovorax</taxon>
    </lineage>
</organism>
<name>A0A840FUP1_9BURK</name>
<gene>
    <name evidence="3" type="ORF">GGD71_003951</name>
</gene>
<dbReference type="Pfam" id="PF00248">
    <property type="entry name" value="Aldo_ket_red"/>
    <property type="match status" value="1"/>
</dbReference>
<sequence length="337" mass="36337">MSNSSTINASDMKKTVLGPSGIECSAIGLGTWAMGGWMWGGGDNAAAVLAIQASLDAGVNLIDTAPAYGLGRSESIVGTALKGRRHEAVIATKCGLVWHTQQGTHFFEEDGHPVYRYLGRESIIHEAEESLKRLQTDYIDLYITHWQDATTPVAETMDALLELKKQGKIRAIGVSNVSPETLAEYLRYGPVDAAQERYSLIDREIEQTLVPLCTEHDVAVLGYSSLALGLLAGPIDPERKFTGDDQRATNPRFSAQNRAKLAAFFEELEPLRRQLECSFGQLMIAWTLARGSVSVALCGARASKQAIENAGAGSVRLHDAALQLIDSAASRHLGSLG</sequence>
<comment type="caution">
    <text evidence="3">The sequence shown here is derived from an EMBL/GenBank/DDBJ whole genome shotgun (WGS) entry which is preliminary data.</text>
</comment>
<feature type="domain" description="NADP-dependent oxidoreductase" evidence="2">
    <location>
        <begin position="27"/>
        <end position="328"/>
    </location>
</feature>
<dbReference type="InterPro" id="IPR050523">
    <property type="entry name" value="AKR_Detox_Biosynth"/>
</dbReference>
<protein>
    <submittedName>
        <fullName evidence="3">Aryl-alcohol dehydrogenase-like predicted oxidoreductase</fullName>
    </submittedName>
</protein>
<accession>A0A840FUP1</accession>
<proteinExistence type="predicted"/>
<evidence type="ECO:0000256" key="1">
    <source>
        <dbReference type="ARBA" id="ARBA00023002"/>
    </source>
</evidence>
<dbReference type="GO" id="GO:0005829">
    <property type="term" value="C:cytosol"/>
    <property type="evidence" value="ECO:0007669"/>
    <property type="project" value="TreeGrafter"/>
</dbReference>
<dbReference type="PANTHER" id="PTHR43364">
    <property type="entry name" value="NADH-SPECIFIC METHYLGLYOXAL REDUCTASE-RELATED"/>
    <property type="match status" value="1"/>
</dbReference>
<dbReference type="PANTHER" id="PTHR43364:SF4">
    <property type="entry name" value="NAD(P)-LINKED OXIDOREDUCTASE SUPERFAMILY PROTEIN"/>
    <property type="match status" value="1"/>
</dbReference>
<dbReference type="RefSeq" id="WP_240650653.1">
    <property type="nucleotide sequence ID" value="NZ_JACIFZ010000004.1"/>
</dbReference>
<dbReference type="Gene3D" id="3.20.20.100">
    <property type="entry name" value="NADP-dependent oxidoreductase domain"/>
    <property type="match status" value="1"/>
</dbReference>
<reference evidence="3 4" key="1">
    <citation type="submission" date="2020-08" db="EMBL/GenBank/DDBJ databases">
        <title>Genomic Encyclopedia of Type Strains, Phase IV (KMG-V): Genome sequencing to study the core and pangenomes of soil and plant-associated prokaryotes.</title>
        <authorList>
            <person name="Whitman W."/>
        </authorList>
    </citation>
    <scope>NUCLEOTIDE SEQUENCE [LARGE SCALE GENOMIC DNA]</scope>
    <source>
        <strain evidence="3 4">34/80</strain>
    </source>
</reference>
<evidence type="ECO:0000313" key="3">
    <source>
        <dbReference type="EMBL" id="MBB4223169.1"/>
    </source>
</evidence>
<evidence type="ECO:0000313" key="4">
    <source>
        <dbReference type="Proteomes" id="UP000524450"/>
    </source>
</evidence>
<dbReference type="AlphaFoldDB" id="A0A840FUP1"/>
<dbReference type="InterPro" id="IPR023210">
    <property type="entry name" value="NADP_OxRdtase_dom"/>
</dbReference>
<evidence type="ECO:0000259" key="2">
    <source>
        <dbReference type="Pfam" id="PF00248"/>
    </source>
</evidence>
<keyword evidence="1" id="KW-0560">Oxidoreductase</keyword>
<dbReference type="SUPFAM" id="SSF51430">
    <property type="entry name" value="NAD(P)-linked oxidoreductase"/>
    <property type="match status" value="1"/>
</dbReference>
<dbReference type="InterPro" id="IPR036812">
    <property type="entry name" value="NAD(P)_OxRdtase_dom_sf"/>
</dbReference>